<keyword evidence="1" id="KW-1133">Transmembrane helix</keyword>
<reference evidence="2 5" key="1">
    <citation type="submission" date="2018-09" db="EMBL/GenBank/DDBJ databases">
        <title>Roseomonas sp. nov., isolated from feces of Tibetan antelopes in the Qinghai-Tibet plateau, China.</title>
        <authorList>
            <person name="Tian Z."/>
        </authorList>
    </citation>
    <scope>NUCLEOTIDE SEQUENCE [LARGE SCALE GENOMIC DNA]</scope>
    <source>
        <strain evidence="3 4">Z23</strain>
        <strain evidence="2 5">Z24</strain>
    </source>
</reference>
<dbReference type="Proteomes" id="UP000278036">
    <property type="component" value="Unassembled WGS sequence"/>
</dbReference>
<feature type="transmembrane region" description="Helical" evidence="1">
    <location>
        <begin position="75"/>
        <end position="95"/>
    </location>
</feature>
<feature type="transmembrane region" description="Helical" evidence="1">
    <location>
        <begin position="175"/>
        <end position="202"/>
    </location>
</feature>
<dbReference type="EMBL" id="RAQU01000050">
    <property type="protein sequence ID" value="RKK04238.1"/>
    <property type="molecule type" value="Genomic_DNA"/>
</dbReference>
<name>A0A3A9JU19_9PROT</name>
<proteinExistence type="predicted"/>
<evidence type="ECO:0000313" key="5">
    <source>
        <dbReference type="Proteomes" id="UP000278036"/>
    </source>
</evidence>
<feature type="transmembrane region" description="Helical" evidence="1">
    <location>
        <begin position="226"/>
        <end position="255"/>
    </location>
</feature>
<keyword evidence="4" id="KW-1185">Reference proteome</keyword>
<gene>
    <name evidence="2" type="ORF">D6Z83_10480</name>
    <name evidence="3" type="ORF">EBE87_16355</name>
</gene>
<dbReference type="Pfam" id="PF09955">
    <property type="entry name" value="DUF2189"/>
    <property type="match status" value="1"/>
</dbReference>
<dbReference type="AlphaFoldDB" id="A0A3A9JU19"/>
<dbReference type="InterPro" id="IPR018692">
    <property type="entry name" value="DUF2189"/>
</dbReference>
<dbReference type="InParanoid" id="A0A3A9JU19"/>
<evidence type="ECO:0000313" key="2">
    <source>
        <dbReference type="EMBL" id="RKK04238.1"/>
    </source>
</evidence>
<organism evidence="2 5">
    <name type="scientific">Teichococcus wenyumeiae</name>
    <dbReference type="NCBI Taxonomy" id="2478470"/>
    <lineage>
        <taxon>Bacteria</taxon>
        <taxon>Pseudomonadati</taxon>
        <taxon>Pseudomonadota</taxon>
        <taxon>Alphaproteobacteria</taxon>
        <taxon>Acetobacterales</taxon>
        <taxon>Roseomonadaceae</taxon>
        <taxon>Roseomonas</taxon>
    </lineage>
</organism>
<feature type="transmembrane region" description="Helical" evidence="1">
    <location>
        <begin position="49"/>
        <end position="69"/>
    </location>
</feature>
<evidence type="ECO:0000313" key="3">
    <source>
        <dbReference type="EMBL" id="RMI20376.1"/>
    </source>
</evidence>
<comment type="caution">
    <text evidence="2">The sequence shown here is derived from an EMBL/GenBank/DDBJ whole genome shotgun (WGS) entry which is preliminary data.</text>
</comment>
<dbReference type="OrthoDB" id="9809543at2"/>
<feature type="transmembrane region" description="Helical" evidence="1">
    <location>
        <begin position="116"/>
        <end position="138"/>
    </location>
</feature>
<dbReference type="Proteomes" id="UP000274097">
    <property type="component" value="Unassembled WGS sequence"/>
</dbReference>
<dbReference type="RefSeq" id="WP_120638265.1">
    <property type="nucleotide sequence ID" value="NZ_RAQU01000050.1"/>
</dbReference>
<sequence>MPRYSPSYAGQPLAQAQAGLPKVRHVGTDAVWRALALGWRDFQANPTQLIFLAIIYPVIGLIAAGAAAGRDMMPIIWPLLSGFALVGPFAALGIYELSRRREAGQDPSWVDAFAVLRSPSISSILALGVMLLAIFVAWLFTARAIYDTTFAGMPPAASIGEFLRQVLETSAGWRLAILGNLTGLVFAAVVLSLTVISFPLLLDRPVGAGVALRTSLQAVVTNPLPMALWGLTVAVILVVASIPVFVGLAVAVPVLGHATWHLYRAVVPH</sequence>
<keyword evidence="1" id="KW-0812">Transmembrane</keyword>
<evidence type="ECO:0000313" key="4">
    <source>
        <dbReference type="Proteomes" id="UP000274097"/>
    </source>
</evidence>
<dbReference type="EMBL" id="RFLX01000012">
    <property type="protein sequence ID" value="RMI20376.1"/>
    <property type="molecule type" value="Genomic_DNA"/>
</dbReference>
<protein>
    <submittedName>
        <fullName evidence="2">DUF2189 domain-containing protein</fullName>
    </submittedName>
</protein>
<accession>A0A3A9JU19</accession>
<keyword evidence="1" id="KW-0472">Membrane</keyword>
<evidence type="ECO:0000256" key="1">
    <source>
        <dbReference type="SAM" id="Phobius"/>
    </source>
</evidence>